<name>A0ABW0D3Z7_STRFI</name>
<feature type="transmembrane region" description="Helical" evidence="1">
    <location>
        <begin position="66"/>
        <end position="86"/>
    </location>
</feature>
<evidence type="ECO:0000256" key="1">
    <source>
        <dbReference type="SAM" id="Phobius"/>
    </source>
</evidence>
<dbReference type="RefSeq" id="WP_344644997.1">
    <property type="nucleotide sequence ID" value="NZ_BAAASS010000012.1"/>
</dbReference>
<feature type="transmembrane region" description="Helical" evidence="1">
    <location>
        <begin position="253"/>
        <end position="270"/>
    </location>
</feature>
<evidence type="ECO:0000313" key="3">
    <source>
        <dbReference type="Proteomes" id="UP001596156"/>
    </source>
</evidence>
<keyword evidence="1" id="KW-0472">Membrane</keyword>
<feature type="transmembrane region" description="Helical" evidence="1">
    <location>
        <begin position="276"/>
        <end position="294"/>
    </location>
</feature>
<keyword evidence="1" id="KW-1133">Transmembrane helix</keyword>
<organism evidence="2 3">
    <name type="scientific">Streptomyces fimbriatus</name>
    <dbReference type="NCBI Taxonomy" id="68197"/>
    <lineage>
        <taxon>Bacteria</taxon>
        <taxon>Bacillati</taxon>
        <taxon>Actinomycetota</taxon>
        <taxon>Actinomycetes</taxon>
        <taxon>Kitasatosporales</taxon>
        <taxon>Streptomycetaceae</taxon>
        <taxon>Streptomyces</taxon>
    </lineage>
</organism>
<protein>
    <submittedName>
        <fullName evidence="2">Uncharacterized protein</fullName>
    </submittedName>
</protein>
<feature type="transmembrane region" description="Helical" evidence="1">
    <location>
        <begin position="98"/>
        <end position="118"/>
    </location>
</feature>
<dbReference type="Proteomes" id="UP001596156">
    <property type="component" value="Unassembled WGS sequence"/>
</dbReference>
<keyword evidence="1" id="KW-0812">Transmembrane</keyword>
<feature type="transmembrane region" description="Helical" evidence="1">
    <location>
        <begin position="138"/>
        <end position="159"/>
    </location>
</feature>
<reference evidence="3" key="1">
    <citation type="journal article" date="2019" name="Int. J. Syst. Evol. Microbiol.">
        <title>The Global Catalogue of Microorganisms (GCM) 10K type strain sequencing project: providing services to taxonomists for standard genome sequencing and annotation.</title>
        <authorList>
            <consortium name="The Broad Institute Genomics Platform"/>
            <consortium name="The Broad Institute Genome Sequencing Center for Infectious Disease"/>
            <person name="Wu L."/>
            <person name="Ma J."/>
        </authorList>
    </citation>
    <scope>NUCLEOTIDE SEQUENCE [LARGE SCALE GENOMIC DNA]</scope>
    <source>
        <strain evidence="3">CCM 8479</strain>
    </source>
</reference>
<feature type="transmembrane region" description="Helical" evidence="1">
    <location>
        <begin position="25"/>
        <end position="46"/>
    </location>
</feature>
<dbReference type="EMBL" id="JBHSKL010000004">
    <property type="protein sequence ID" value="MFC5223885.1"/>
    <property type="molecule type" value="Genomic_DNA"/>
</dbReference>
<gene>
    <name evidence="2" type="ORF">ACFPN6_04555</name>
</gene>
<keyword evidence="3" id="KW-1185">Reference proteome</keyword>
<comment type="caution">
    <text evidence="2">The sequence shown here is derived from an EMBL/GenBank/DDBJ whole genome shotgun (WGS) entry which is preliminary data.</text>
</comment>
<evidence type="ECO:0000313" key="2">
    <source>
        <dbReference type="EMBL" id="MFC5223885.1"/>
    </source>
</evidence>
<feature type="transmembrane region" description="Helical" evidence="1">
    <location>
        <begin position="179"/>
        <end position="198"/>
    </location>
</feature>
<feature type="transmembrane region" description="Helical" evidence="1">
    <location>
        <begin position="210"/>
        <end position="232"/>
    </location>
</feature>
<accession>A0ABW0D3Z7</accession>
<sequence length="317" mass="32722">MITARSGSGPELSEAHVKRVKALRITAGTVAGVASLALALALTLTPESFGLPPSPALYEKVRAEERGLEGIVVAWALLAVPVGGLLQTPVARLRGARITAGWALLAGYWLYVLLVAVAAWQVQGLLPPPDGPGKSGGLFGALTALALATPVCAACSGAVFRPVPGEHGDTLGGQVRGHLATVALLSWCFNGVFVGMLIGKNFGLPRSGSFAMFFPGGLLWGFHAGAALGMLIGARLQRAPEARAATTDAAASLARTATALLLCCLCVAQLGWILPAWAVALGGFPALIALFTLASRSERLGRWVEFRTLELPKGGFD</sequence>
<proteinExistence type="predicted"/>